<dbReference type="EMBL" id="LWCS01000040">
    <property type="protein sequence ID" value="OAN35127.1"/>
    <property type="molecule type" value="Genomic_DNA"/>
</dbReference>
<gene>
    <name evidence="7" type="ORF">A4X20_26405</name>
</gene>
<dbReference type="GO" id="GO:0016491">
    <property type="term" value="F:oxidoreductase activity"/>
    <property type="evidence" value="ECO:0007669"/>
    <property type="project" value="UniProtKB-KW"/>
</dbReference>
<evidence type="ECO:0000313" key="7">
    <source>
        <dbReference type="EMBL" id="OAN35127.1"/>
    </source>
</evidence>
<sequence>MIGLGKMGLPMARHLLGAGYRVVGYDPSTASRDRAAAVGVELVPSPRAAAEITHAALVVVGFDEQAVEVISDPQDGLVAGAASGFVIGMCSTVQASTSVAMAEVAARRGVVVVDTTLCLGEPAAENGDMLIMCGGRGDVLDRLLPVLSVVGKDIFRLGDVGAGQVGKMLNNFLLWNCVVANYEALRLGGRLGLDLESLRQALLLSSGSNWALDTWLRSRPMPWAEKDMRILLACADETLLPMPVAGVIREEITEIKALKNAWKEGEGVKASMDEFTRAHL</sequence>
<evidence type="ECO:0000256" key="4">
    <source>
        <dbReference type="PIRSR" id="PIRSR000103-1"/>
    </source>
</evidence>
<evidence type="ECO:0008006" key="9">
    <source>
        <dbReference type="Google" id="ProtNLM"/>
    </source>
</evidence>
<dbReference type="PIRSF" id="PIRSF000103">
    <property type="entry name" value="HIBADH"/>
    <property type="match status" value="1"/>
</dbReference>
<dbReference type="InterPro" id="IPR013328">
    <property type="entry name" value="6PGD_dom2"/>
</dbReference>
<dbReference type="InterPro" id="IPR036291">
    <property type="entry name" value="NAD(P)-bd_dom_sf"/>
</dbReference>
<dbReference type="InterPro" id="IPR015815">
    <property type="entry name" value="HIBADH-related"/>
</dbReference>
<keyword evidence="3" id="KW-0520">NAD</keyword>
<dbReference type="PANTHER" id="PTHR43060:SF15">
    <property type="entry name" value="3-HYDROXYISOBUTYRATE DEHYDROGENASE-LIKE 1, MITOCHONDRIAL-RELATED"/>
    <property type="match status" value="1"/>
</dbReference>
<accession>A0A178LQM1</accession>
<reference evidence="7 8" key="1">
    <citation type="submission" date="2016-04" db="EMBL/GenBank/DDBJ databases">
        <title>Draft Genome Sequences of Staphylococcus capitis Strain H36, S. capitis Strain H65, S. cohnii Strain H62, S. hominis Strain H69, Mycobacterium iranicum Strain H39, Plantibacter sp. Strain H53, Pseudomonas oryzihabitans Strain H72, and Microbacterium sp. Strain H83, isolated from residential settings.</title>
        <authorList>
            <person name="Lymperopoulou D."/>
            <person name="Adams R.I."/>
            <person name="Lindow S."/>
            <person name="Coil D.A."/>
            <person name="Jospin G."/>
            <person name="Eisen J.A."/>
        </authorList>
    </citation>
    <scope>NUCLEOTIDE SEQUENCE [LARGE SCALE GENOMIC DNA]</scope>
    <source>
        <strain evidence="7 8">H39</strain>
    </source>
</reference>
<dbReference type="PANTHER" id="PTHR43060">
    <property type="entry name" value="3-HYDROXYISOBUTYRATE DEHYDROGENASE-LIKE 1, MITOCHONDRIAL-RELATED"/>
    <property type="match status" value="1"/>
</dbReference>
<evidence type="ECO:0000313" key="8">
    <source>
        <dbReference type="Proteomes" id="UP000078396"/>
    </source>
</evidence>
<keyword evidence="2" id="KW-0560">Oxidoreductase</keyword>
<dbReference type="AlphaFoldDB" id="A0A178LQM1"/>
<dbReference type="Pfam" id="PF03446">
    <property type="entry name" value="NAD_binding_2"/>
    <property type="match status" value="1"/>
</dbReference>
<proteinExistence type="inferred from homology"/>
<evidence type="ECO:0000256" key="2">
    <source>
        <dbReference type="ARBA" id="ARBA00023002"/>
    </source>
</evidence>
<dbReference type="InterPro" id="IPR029154">
    <property type="entry name" value="HIBADH-like_NADP-bd"/>
</dbReference>
<feature type="domain" description="6-phosphogluconate dehydrogenase NADP-binding" evidence="5">
    <location>
        <begin position="1"/>
        <end position="158"/>
    </location>
</feature>
<comment type="similarity">
    <text evidence="1">Belongs to the HIBADH-related family.</text>
</comment>
<name>A0A178LQM1_MYCIR</name>
<protein>
    <recommendedName>
        <fullName evidence="9">6-phosphogluconate dehydrogenase</fullName>
    </recommendedName>
</protein>
<dbReference type="GO" id="GO:0016054">
    <property type="term" value="P:organic acid catabolic process"/>
    <property type="evidence" value="ECO:0007669"/>
    <property type="project" value="UniProtKB-ARBA"/>
</dbReference>
<evidence type="ECO:0000259" key="6">
    <source>
        <dbReference type="Pfam" id="PF14833"/>
    </source>
</evidence>
<comment type="caution">
    <text evidence="7">The sequence shown here is derived from an EMBL/GenBank/DDBJ whole genome shotgun (WGS) entry which is preliminary data.</text>
</comment>
<dbReference type="PROSITE" id="PS00895">
    <property type="entry name" value="3_HYDROXYISOBUT_DH"/>
    <property type="match status" value="1"/>
</dbReference>
<dbReference type="InterPro" id="IPR008927">
    <property type="entry name" value="6-PGluconate_DH-like_C_sf"/>
</dbReference>
<dbReference type="InterPro" id="IPR002204">
    <property type="entry name" value="3-OH-isobutyrate_DH-rel_CS"/>
</dbReference>
<dbReference type="Gene3D" id="1.10.1040.10">
    <property type="entry name" value="N-(1-d-carboxylethyl)-l-norvaline Dehydrogenase, domain 2"/>
    <property type="match status" value="1"/>
</dbReference>
<dbReference type="SUPFAM" id="SSF48179">
    <property type="entry name" value="6-phosphogluconate dehydrogenase C-terminal domain-like"/>
    <property type="match status" value="1"/>
</dbReference>
<dbReference type="Gene3D" id="3.40.50.720">
    <property type="entry name" value="NAD(P)-binding Rossmann-like Domain"/>
    <property type="match status" value="1"/>
</dbReference>
<dbReference type="Pfam" id="PF14833">
    <property type="entry name" value="NAD_binding_11"/>
    <property type="match status" value="1"/>
</dbReference>
<feature type="active site" evidence="4">
    <location>
        <position position="167"/>
    </location>
</feature>
<dbReference type="GO" id="GO:0050661">
    <property type="term" value="F:NADP binding"/>
    <property type="evidence" value="ECO:0007669"/>
    <property type="project" value="InterPro"/>
</dbReference>
<dbReference type="Proteomes" id="UP000078396">
    <property type="component" value="Unassembled WGS sequence"/>
</dbReference>
<evidence type="ECO:0000256" key="1">
    <source>
        <dbReference type="ARBA" id="ARBA00009080"/>
    </source>
</evidence>
<evidence type="ECO:0000256" key="3">
    <source>
        <dbReference type="ARBA" id="ARBA00023027"/>
    </source>
</evidence>
<organism evidence="7 8">
    <name type="scientific">Mycolicibacterium iranicum</name>
    <name type="common">Mycobacterium iranicum</name>
    <dbReference type="NCBI Taxonomy" id="912594"/>
    <lineage>
        <taxon>Bacteria</taxon>
        <taxon>Bacillati</taxon>
        <taxon>Actinomycetota</taxon>
        <taxon>Actinomycetes</taxon>
        <taxon>Mycobacteriales</taxon>
        <taxon>Mycobacteriaceae</taxon>
        <taxon>Mycolicibacterium</taxon>
    </lineage>
</organism>
<dbReference type="InterPro" id="IPR006115">
    <property type="entry name" value="6PGDH_NADP-bd"/>
</dbReference>
<dbReference type="SUPFAM" id="SSF51735">
    <property type="entry name" value="NAD(P)-binding Rossmann-fold domains"/>
    <property type="match status" value="1"/>
</dbReference>
<dbReference type="GO" id="GO:0051287">
    <property type="term" value="F:NAD binding"/>
    <property type="evidence" value="ECO:0007669"/>
    <property type="project" value="InterPro"/>
</dbReference>
<feature type="domain" description="3-hydroxyisobutyrate dehydrogenase-like NAD-binding" evidence="6">
    <location>
        <begin position="161"/>
        <end position="257"/>
    </location>
</feature>
<evidence type="ECO:0000259" key="5">
    <source>
        <dbReference type="Pfam" id="PF03446"/>
    </source>
</evidence>